<name>A0A8K0K634_LADFU</name>
<dbReference type="Gene3D" id="1.20.1250.20">
    <property type="entry name" value="MFS general substrate transporter like domains"/>
    <property type="match status" value="1"/>
</dbReference>
<dbReference type="InterPro" id="IPR020846">
    <property type="entry name" value="MFS_dom"/>
</dbReference>
<dbReference type="PROSITE" id="PS50850">
    <property type="entry name" value="MFS"/>
    <property type="match status" value="1"/>
</dbReference>
<evidence type="ECO:0000256" key="3">
    <source>
        <dbReference type="ARBA" id="ARBA00022692"/>
    </source>
</evidence>
<evidence type="ECO:0000256" key="2">
    <source>
        <dbReference type="ARBA" id="ARBA00022448"/>
    </source>
</evidence>
<keyword evidence="3 7" id="KW-0812">Transmembrane</keyword>
<dbReference type="CDD" id="cd17318">
    <property type="entry name" value="MFS_SLC17"/>
    <property type="match status" value="1"/>
</dbReference>
<reference evidence="9" key="1">
    <citation type="submission" date="2013-04" db="EMBL/GenBank/DDBJ databases">
        <authorList>
            <person name="Qu J."/>
            <person name="Murali S.C."/>
            <person name="Bandaranaike D."/>
            <person name="Bellair M."/>
            <person name="Blankenburg K."/>
            <person name="Chao H."/>
            <person name="Dinh H."/>
            <person name="Doddapaneni H."/>
            <person name="Downs B."/>
            <person name="Dugan-Rocha S."/>
            <person name="Elkadiri S."/>
            <person name="Gnanaolivu R.D."/>
            <person name="Hernandez B."/>
            <person name="Javaid M."/>
            <person name="Jayaseelan J.C."/>
            <person name="Lee S."/>
            <person name="Li M."/>
            <person name="Ming W."/>
            <person name="Munidasa M."/>
            <person name="Muniz J."/>
            <person name="Nguyen L."/>
            <person name="Ongeri F."/>
            <person name="Osuji N."/>
            <person name="Pu L.-L."/>
            <person name="Puazo M."/>
            <person name="Qu C."/>
            <person name="Quiroz J."/>
            <person name="Raj R."/>
            <person name="Weissenberger G."/>
            <person name="Xin Y."/>
            <person name="Zou X."/>
            <person name="Han Y."/>
            <person name="Richards S."/>
            <person name="Worley K."/>
            <person name="Muzny D."/>
            <person name="Gibbs R."/>
        </authorList>
    </citation>
    <scope>NUCLEOTIDE SEQUENCE</scope>
    <source>
        <strain evidence="9">Sampled in the wild</strain>
    </source>
</reference>
<feature type="transmembrane region" description="Helical" evidence="7">
    <location>
        <begin position="235"/>
        <end position="252"/>
    </location>
</feature>
<keyword evidence="4" id="KW-0769">Symport</keyword>
<organism evidence="9 10">
    <name type="scientific">Ladona fulva</name>
    <name type="common">Scarce chaser dragonfly</name>
    <name type="synonym">Libellula fulva</name>
    <dbReference type="NCBI Taxonomy" id="123851"/>
    <lineage>
        <taxon>Eukaryota</taxon>
        <taxon>Metazoa</taxon>
        <taxon>Ecdysozoa</taxon>
        <taxon>Arthropoda</taxon>
        <taxon>Hexapoda</taxon>
        <taxon>Insecta</taxon>
        <taxon>Pterygota</taxon>
        <taxon>Palaeoptera</taxon>
        <taxon>Odonata</taxon>
        <taxon>Epiprocta</taxon>
        <taxon>Anisoptera</taxon>
        <taxon>Libelluloidea</taxon>
        <taxon>Libellulidae</taxon>
        <taxon>Ladona</taxon>
    </lineage>
</organism>
<comment type="caution">
    <text evidence="9">The sequence shown here is derived from an EMBL/GenBank/DDBJ whole genome shotgun (WGS) entry which is preliminary data.</text>
</comment>
<keyword evidence="2" id="KW-0813">Transport</keyword>
<feature type="transmembrane region" description="Helical" evidence="7">
    <location>
        <begin position="12"/>
        <end position="30"/>
    </location>
</feature>
<feature type="transmembrane region" description="Helical" evidence="7">
    <location>
        <begin position="67"/>
        <end position="91"/>
    </location>
</feature>
<feature type="transmembrane region" description="Helical" evidence="7">
    <location>
        <begin position="191"/>
        <end position="215"/>
    </location>
</feature>
<reference evidence="9" key="2">
    <citation type="submission" date="2017-10" db="EMBL/GenBank/DDBJ databases">
        <title>Ladona fulva Genome sequencing and assembly.</title>
        <authorList>
            <person name="Murali S."/>
            <person name="Richards S."/>
            <person name="Bandaranaike D."/>
            <person name="Bellair M."/>
            <person name="Blankenburg K."/>
            <person name="Chao H."/>
            <person name="Dinh H."/>
            <person name="Doddapaneni H."/>
            <person name="Dugan-Rocha S."/>
            <person name="Elkadiri S."/>
            <person name="Gnanaolivu R."/>
            <person name="Hernandez B."/>
            <person name="Skinner E."/>
            <person name="Javaid M."/>
            <person name="Lee S."/>
            <person name="Li M."/>
            <person name="Ming W."/>
            <person name="Munidasa M."/>
            <person name="Muniz J."/>
            <person name="Nguyen L."/>
            <person name="Hughes D."/>
            <person name="Osuji N."/>
            <person name="Pu L.-L."/>
            <person name="Puazo M."/>
            <person name="Qu C."/>
            <person name="Quiroz J."/>
            <person name="Raj R."/>
            <person name="Weissenberger G."/>
            <person name="Xin Y."/>
            <person name="Zou X."/>
            <person name="Han Y."/>
            <person name="Worley K."/>
            <person name="Muzny D."/>
            <person name="Gibbs R."/>
        </authorList>
    </citation>
    <scope>NUCLEOTIDE SEQUENCE</scope>
    <source>
        <strain evidence="9">Sampled in the wild</strain>
    </source>
</reference>
<feature type="transmembrane region" description="Helical" evidence="7">
    <location>
        <begin position="103"/>
        <end position="127"/>
    </location>
</feature>
<dbReference type="InterPro" id="IPR050382">
    <property type="entry name" value="MFS_Na/Anion_cotransporter"/>
</dbReference>
<feature type="transmembrane region" description="Helical" evidence="7">
    <location>
        <begin position="330"/>
        <end position="351"/>
    </location>
</feature>
<evidence type="ECO:0000313" key="10">
    <source>
        <dbReference type="Proteomes" id="UP000792457"/>
    </source>
</evidence>
<dbReference type="Pfam" id="PF07690">
    <property type="entry name" value="MFS_1"/>
    <property type="match status" value="1"/>
</dbReference>
<dbReference type="GO" id="GO:0016020">
    <property type="term" value="C:membrane"/>
    <property type="evidence" value="ECO:0007669"/>
    <property type="project" value="UniProtKB-SubCell"/>
</dbReference>
<dbReference type="InterPro" id="IPR036259">
    <property type="entry name" value="MFS_trans_sf"/>
</dbReference>
<accession>A0A8K0K634</accession>
<gene>
    <name evidence="9" type="ORF">J437_LFUL005492</name>
</gene>
<feature type="transmembrane region" description="Helical" evidence="7">
    <location>
        <begin position="133"/>
        <end position="154"/>
    </location>
</feature>
<dbReference type="GO" id="GO:0006820">
    <property type="term" value="P:monoatomic anion transport"/>
    <property type="evidence" value="ECO:0007669"/>
    <property type="project" value="TreeGrafter"/>
</dbReference>
<protein>
    <recommendedName>
        <fullName evidence="8">Major facilitator superfamily (MFS) profile domain-containing protein</fullName>
    </recommendedName>
</protein>
<dbReference type="AlphaFoldDB" id="A0A8K0K634"/>
<evidence type="ECO:0000256" key="4">
    <source>
        <dbReference type="ARBA" id="ARBA00022847"/>
    </source>
</evidence>
<evidence type="ECO:0000256" key="6">
    <source>
        <dbReference type="ARBA" id="ARBA00023136"/>
    </source>
</evidence>
<dbReference type="PANTHER" id="PTHR11662">
    <property type="entry name" value="SOLUTE CARRIER FAMILY 17"/>
    <property type="match status" value="1"/>
</dbReference>
<proteinExistence type="predicted"/>
<feature type="domain" description="Major facilitator superfamily (MFS) profile" evidence="8">
    <location>
        <begin position="1"/>
        <end position="390"/>
    </location>
</feature>
<dbReference type="FunFam" id="1.20.1250.20:FF:000003">
    <property type="entry name" value="Solute carrier family 17 member 3"/>
    <property type="match status" value="1"/>
</dbReference>
<dbReference type="EMBL" id="KZ308293">
    <property type="protein sequence ID" value="KAG8226678.1"/>
    <property type="molecule type" value="Genomic_DNA"/>
</dbReference>
<dbReference type="SUPFAM" id="SSF103473">
    <property type="entry name" value="MFS general substrate transporter"/>
    <property type="match status" value="1"/>
</dbReference>
<evidence type="ECO:0000256" key="7">
    <source>
        <dbReference type="SAM" id="Phobius"/>
    </source>
</evidence>
<comment type="subcellular location">
    <subcellularLocation>
        <location evidence="1">Membrane</location>
        <topology evidence="1">Multi-pass membrane protein</topology>
    </subcellularLocation>
</comment>
<dbReference type="FunFam" id="1.20.1250.20:FF:000157">
    <property type="entry name" value="Inorganic phosphate cotransporter"/>
    <property type="match status" value="1"/>
</dbReference>
<evidence type="ECO:0000256" key="1">
    <source>
        <dbReference type="ARBA" id="ARBA00004141"/>
    </source>
</evidence>
<dbReference type="Proteomes" id="UP000792457">
    <property type="component" value="Unassembled WGS sequence"/>
</dbReference>
<keyword evidence="10" id="KW-1185">Reference proteome</keyword>
<evidence type="ECO:0000259" key="8">
    <source>
        <dbReference type="PROSITE" id="PS50850"/>
    </source>
</evidence>
<feature type="transmembrane region" description="Helical" evidence="7">
    <location>
        <begin position="273"/>
        <end position="292"/>
    </location>
</feature>
<evidence type="ECO:0000313" key="9">
    <source>
        <dbReference type="EMBL" id="KAG8226678.1"/>
    </source>
</evidence>
<keyword evidence="6 7" id="KW-0472">Membrane</keyword>
<dbReference type="OrthoDB" id="2985014at2759"/>
<feature type="transmembrane region" description="Helical" evidence="7">
    <location>
        <begin position="298"/>
        <end position="318"/>
    </location>
</feature>
<feature type="transmembrane region" description="Helical" evidence="7">
    <location>
        <begin position="363"/>
        <end position="385"/>
    </location>
</feature>
<keyword evidence="5 7" id="KW-1133">Transmembrane helix</keyword>
<dbReference type="GO" id="GO:0015293">
    <property type="term" value="F:symporter activity"/>
    <property type="evidence" value="ECO:0007669"/>
    <property type="project" value="UniProtKB-KW"/>
</dbReference>
<dbReference type="InterPro" id="IPR011701">
    <property type="entry name" value="MFS"/>
</dbReference>
<feature type="transmembrane region" description="Helical" evidence="7">
    <location>
        <begin position="42"/>
        <end position="61"/>
    </location>
</feature>
<evidence type="ECO:0000256" key="5">
    <source>
        <dbReference type="ARBA" id="ARBA00022989"/>
    </source>
</evidence>
<dbReference type="PANTHER" id="PTHR11662:SF457">
    <property type="entry name" value="MAJOR FACILITATOR SUPERFAMILY TRANSPORTER 3"/>
    <property type="match status" value="1"/>
</dbReference>
<sequence length="408" mass="44815">MLDGPFVWSEPIQGLVLGSYFWGYLLTQFPGGRISELFSAKWVMWGAVVVNVVFTLLTPVAANLSYIAVLVVRVFEGFGGGVTLPAMHVMIARWTPPHERSRISAIVYAGTALGTVISMTLAGVLAGQLGWEAVFYVMGGLASIWCILWIAFVYDSPEVHPRISEEERTYILTSLGGAHDHKKAMPIPWKAVFTSLPFYAIMVAHMLGNFGWYMLLIELPTYMNHVLKFNIQENSGLSSVPFLCMWLFSIVASNRLDWASSNKYITTTVARKLATATASIIPGICLVAVSFVGCDRVLAVLFMTIAVMCIGAMFSGYLSNHIDIAPNYAGTLMAITNTVATIPGFLVPVFVGELTHGNQTVGQWQIIFCTTAALFGLEAIFYTIFGSGQEQPWNKVQERGTEEENTKM</sequence>